<feature type="domain" description="EamA" evidence="8">
    <location>
        <begin position="186"/>
        <end position="319"/>
    </location>
</feature>
<evidence type="ECO:0000256" key="3">
    <source>
        <dbReference type="ARBA" id="ARBA00022692"/>
    </source>
</evidence>
<organism evidence="9 10">
    <name type="scientific">Bosea caraganae</name>
    <dbReference type="NCBI Taxonomy" id="2763117"/>
    <lineage>
        <taxon>Bacteria</taxon>
        <taxon>Pseudomonadati</taxon>
        <taxon>Pseudomonadota</taxon>
        <taxon>Alphaproteobacteria</taxon>
        <taxon>Hyphomicrobiales</taxon>
        <taxon>Boseaceae</taxon>
        <taxon>Bosea</taxon>
    </lineage>
</organism>
<feature type="transmembrane region" description="Helical" evidence="7">
    <location>
        <begin position="277"/>
        <end position="296"/>
    </location>
</feature>
<feature type="transmembrane region" description="Helical" evidence="7">
    <location>
        <begin position="217"/>
        <end position="236"/>
    </location>
</feature>
<evidence type="ECO:0000256" key="4">
    <source>
        <dbReference type="ARBA" id="ARBA00022989"/>
    </source>
</evidence>
<comment type="similarity">
    <text evidence="2">Belongs to the EamA transporter family.</text>
</comment>
<evidence type="ECO:0000256" key="1">
    <source>
        <dbReference type="ARBA" id="ARBA00004141"/>
    </source>
</evidence>
<feature type="domain" description="EamA" evidence="8">
    <location>
        <begin position="37"/>
        <end position="171"/>
    </location>
</feature>
<dbReference type="InterPro" id="IPR050638">
    <property type="entry name" value="AA-Vitamin_Transporters"/>
</dbReference>
<evidence type="ECO:0000256" key="2">
    <source>
        <dbReference type="ARBA" id="ARBA00007362"/>
    </source>
</evidence>
<evidence type="ECO:0000313" key="9">
    <source>
        <dbReference type="EMBL" id="RDJ29410.1"/>
    </source>
</evidence>
<feature type="transmembrane region" description="Helical" evidence="7">
    <location>
        <begin position="129"/>
        <end position="148"/>
    </location>
</feature>
<dbReference type="SUPFAM" id="SSF103481">
    <property type="entry name" value="Multidrug resistance efflux transporter EmrE"/>
    <property type="match status" value="2"/>
</dbReference>
<feature type="transmembrane region" description="Helical" evidence="7">
    <location>
        <begin position="34"/>
        <end position="50"/>
    </location>
</feature>
<sequence>MRSNGRRAHRGHPSPGKHRVTQTSPTLARPAGRLWLGFACGAGAALIWGVQAVVSRQSVADGLTAADVSILRFLAAGLVLLPFALRRLRPFPVGRLGWKRALILTALIGPFYSAILVGGAHFAPALHSSVISPGLIPVCTALFAWWVFGEKPGPGRLAGLGVIVLGVALFSLEALGSAPARPGAWIGDLLFVSIAVLWASFGLLARRWGADAIEVTMATCLLSVPLLPVMALLMPVNLAHVAWPAIVLQALYQGVIVGAAALFLYAQAIALLGAGRAALFLPLVPGVTALSGFLLLGERASMTEIAGMALAIAGMVIALRSRSVA</sequence>
<dbReference type="InterPro" id="IPR000620">
    <property type="entry name" value="EamA_dom"/>
</dbReference>
<dbReference type="GO" id="GO:0016020">
    <property type="term" value="C:membrane"/>
    <property type="evidence" value="ECO:0007669"/>
    <property type="project" value="UniProtKB-SubCell"/>
</dbReference>
<dbReference type="InterPro" id="IPR037185">
    <property type="entry name" value="EmrE-like"/>
</dbReference>
<protein>
    <submittedName>
        <fullName evidence="9">DMT family transporter</fullName>
    </submittedName>
</protein>
<dbReference type="AlphaFoldDB" id="A0A370LC50"/>
<comment type="subcellular location">
    <subcellularLocation>
        <location evidence="1">Membrane</location>
        <topology evidence="1">Multi-pass membrane protein</topology>
    </subcellularLocation>
</comment>
<feature type="transmembrane region" description="Helical" evidence="7">
    <location>
        <begin position="302"/>
        <end position="319"/>
    </location>
</feature>
<evidence type="ECO:0000259" key="8">
    <source>
        <dbReference type="Pfam" id="PF00892"/>
    </source>
</evidence>
<feature type="transmembrane region" description="Helical" evidence="7">
    <location>
        <begin position="157"/>
        <end position="178"/>
    </location>
</feature>
<dbReference type="Proteomes" id="UP000255207">
    <property type="component" value="Unassembled WGS sequence"/>
</dbReference>
<evidence type="ECO:0000313" key="10">
    <source>
        <dbReference type="Proteomes" id="UP000255207"/>
    </source>
</evidence>
<keyword evidence="3 7" id="KW-0812">Transmembrane</keyword>
<feature type="transmembrane region" description="Helical" evidence="7">
    <location>
        <begin position="242"/>
        <end position="265"/>
    </location>
</feature>
<evidence type="ECO:0000256" key="5">
    <source>
        <dbReference type="ARBA" id="ARBA00023136"/>
    </source>
</evidence>
<dbReference type="Pfam" id="PF00892">
    <property type="entry name" value="EamA"/>
    <property type="match status" value="2"/>
</dbReference>
<proteinExistence type="inferred from homology"/>
<feature type="transmembrane region" description="Helical" evidence="7">
    <location>
        <begin position="184"/>
        <end position="205"/>
    </location>
</feature>
<reference evidence="10" key="1">
    <citation type="submission" date="2018-07" db="EMBL/GenBank/DDBJ databases">
        <authorList>
            <person name="Safronova V.I."/>
            <person name="Chirak E.R."/>
            <person name="Sazanova A.L."/>
        </authorList>
    </citation>
    <scope>NUCLEOTIDE SEQUENCE [LARGE SCALE GENOMIC DNA]</scope>
    <source>
        <strain evidence="10">RCAM04685</strain>
    </source>
</reference>
<dbReference type="EMBL" id="QQTP01000001">
    <property type="protein sequence ID" value="RDJ29410.1"/>
    <property type="molecule type" value="Genomic_DNA"/>
</dbReference>
<feature type="transmembrane region" description="Helical" evidence="7">
    <location>
        <begin position="101"/>
        <end position="123"/>
    </location>
</feature>
<feature type="region of interest" description="Disordered" evidence="6">
    <location>
        <begin position="1"/>
        <end position="25"/>
    </location>
</feature>
<accession>A0A370LC50</accession>
<name>A0A370LC50_9HYPH</name>
<keyword evidence="4 7" id="KW-1133">Transmembrane helix</keyword>
<dbReference type="PANTHER" id="PTHR32322">
    <property type="entry name" value="INNER MEMBRANE TRANSPORTER"/>
    <property type="match status" value="1"/>
</dbReference>
<keyword evidence="10" id="KW-1185">Reference proteome</keyword>
<comment type="caution">
    <text evidence="9">The sequence shown here is derived from an EMBL/GenBank/DDBJ whole genome shotgun (WGS) entry which is preliminary data.</text>
</comment>
<feature type="compositionally biased region" description="Basic residues" evidence="6">
    <location>
        <begin position="1"/>
        <end position="20"/>
    </location>
</feature>
<evidence type="ECO:0000256" key="7">
    <source>
        <dbReference type="SAM" id="Phobius"/>
    </source>
</evidence>
<evidence type="ECO:0000256" key="6">
    <source>
        <dbReference type="SAM" id="MobiDB-lite"/>
    </source>
</evidence>
<feature type="transmembrane region" description="Helical" evidence="7">
    <location>
        <begin position="70"/>
        <end position="89"/>
    </location>
</feature>
<keyword evidence="5 7" id="KW-0472">Membrane</keyword>
<dbReference type="PANTHER" id="PTHR32322:SF2">
    <property type="entry name" value="EAMA DOMAIN-CONTAINING PROTEIN"/>
    <property type="match status" value="1"/>
</dbReference>
<gene>
    <name evidence="9" type="ORF">DWE98_02335</name>
</gene>